<keyword evidence="7" id="KW-0804">Transcription</keyword>
<dbReference type="STRING" id="1835702.A0A1F5L327"/>
<keyword evidence="8" id="KW-0539">Nucleus</keyword>
<dbReference type="PANTHER" id="PTHR23233">
    <property type="entry name" value="SAL-LIKE PROTEIN"/>
    <property type="match status" value="1"/>
</dbReference>
<evidence type="ECO:0000256" key="10">
    <source>
        <dbReference type="PROSITE-ProRule" id="PRU00042"/>
    </source>
</evidence>
<dbReference type="RefSeq" id="XP_022482790.1">
    <property type="nucleotide sequence ID" value="XM_022637347.1"/>
</dbReference>
<reference evidence="13 14" key="1">
    <citation type="journal article" date="2016" name="Sci. Rep.">
        <title>Penicillium arizonense, a new, genome sequenced fungal species, reveals a high chemical diversity in secreted metabolites.</title>
        <authorList>
            <person name="Grijseels S."/>
            <person name="Nielsen J.C."/>
            <person name="Randelovic M."/>
            <person name="Nielsen J."/>
            <person name="Nielsen K.F."/>
            <person name="Workman M."/>
            <person name="Frisvad J.C."/>
        </authorList>
    </citation>
    <scope>NUCLEOTIDE SEQUENCE [LARGE SCALE GENOMIC DNA]</scope>
    <source>
        <strain evidence="13 14">CBS 141311</strain>
    </source>
</reference>
<evidence type="ECO:0000256" key="8">
    <source>
        <dbReference type="ARBA" id="ARBA00023242"/>
    </source>
</evidence>
<evidence type="ECO:0000256" key="5">
    <source>
        <dbReference type="ARBA" id="ARBA00022833"/>
    </source>
</evidence>
<dbReference type="Proteomes" id="UP000177622">
    <property type="component" value="Unassembled WGS sequence"/>
</dbReference>
<dbReference type="InterPro" id="IPR036236">
    <property type="entry name" value="Znf_C2H2_sf"/>
</dbReference>
<evidence type="ECO:0000256" key="2">
    <source>
        <dbReference type="ARBA" id="ARBA00022723"/>
    </source>
</evidence>
<evidence type="ECO:0000256" key="11">
    <source>
        <dbReference type="SAM" id="MobiDB-lite"/>
    </source>
</evidence>
<keyword evidence="3" id="KW-0677">Repeat</keyword>
<dbReference type="SUPFAM" id="SSF57667">
    <property type="entry name" value="beta-beta-alpha zinc fingers"/>
    <property type="match status" value="1"/>
</dbReference>
<dbReference type="InterPro" id="IPR051565">
    <property type="entry name" value="Sal_C2H2-zinc-finger"/>
</dbReference>
<evidence type="ECO:0000256" key="9">
    <source>
        <dbReference type="ARBA" id="ARBA00038474"/>
    </source>
</evidence>
<dbReference type="PROSITE" id="PS50157">
    <property type="entry name" value="ZINC_FINGER_C2H2_2"/>
    <property type="match status" value="2"/>
</dbReference>
<evidence type="ECO:0000313" key="14">
    <source>
        <dbReference type="Proteomes" id="UP000177622"/>
    </source>
</evidence>
<evidence type="ECO:0000256" key="4">
    <source>
        <dbReference type="ARBA" id="ARBA00022771"/>
    </source>
</evidence>
<evidence type="ECO:0000259" key="12">
    <source>
        <dbReference type="PROSITE" id="PS50157"/>
    </source>
</evidence>
<dbReference type="FunFam" id="3.30.160.60:FF:002343">
    <property type="entry name" value="Zinc finger protein 33A"/>
    <property type="match status" value="1"/>
</dbReference>
<keyword evidence="6" id="KW-0805">Transcription regulation</keyword>
<evidence type="ECO:0000256" key="1">
    <source>
        <dbReference type="ARBA" id="ARBA00004123"/>
    </source>
</evidence>
<dbReference type="GO" id="GO:0000981">
    <property type="term" value="F:DNA-binding transcription factor activity, RNA polymerase II-specific"/>
    <property type="evidence" value="ECO:0007669"/>
    <property type="project" value="TreeGrafter"/>
</dbReference>
<dbReference type="EMBL" id="LXJU01000049">
    <property type="protein sequence ID" value="OGE47331.1"/>
    <property type="molecule type" value="Genomic_DNA"/>
</dbReference>
<comment type="caution">
    <text evidence="13">The sequence shown here is derived from an EMBL/GenBank/DDBJ whole genome shotgun (WGS) entry which is preliminary data.</text>
</comment>
<sequence length="399" mass="44906">MDPVNLLHAAPKPYTDSCGERSPPVEVPRCTLPSISTLLENADRHAAKRQRLSPLSHCGTHYDAIRLPPMPPRRPGSGSGHGSSPLQQLSKPILAALHPHRTPVPTSSATHLSSWPYASPAPRVSYTSPVDAPKQGNLYYARRPATANLQPRTPALISPVTPAWQQHHHHYFPPSSSAPYQQNHNRYVCRTCHKVLLRPSSLRIHTRTHTGEKPFRCTHSGCGQAFSVRSNMKRHERGCRSGRPAIPATLDHTNSVSKYCSTIVENLPIYWGLDDLLDDVRKAEADFEGVDTEIRHVVERGNRKMNKFARKMDDNLFYFVASVLDPRIESSLIGSQNSEQDAELIISQVREFLKKEYPHEPSISCEVDRPPGMPETMWRTLRKIRPSRRTLLSDVDSYI</sequence>
<dbReference type="GeneID" id="34582081"/>
<dbReference type="SMART" id="SM00355">
    <property type="entry name" value="ZnF_C2H2"/>
    <property type="match status" value="2"/>
</dbReference>
<feature type="domain" description="C2H2-type" evidence="12">
    <location>
        <begin position="187"/>
        <end position="214"/>
    </location>
</feature>
<dbReference type="PROSITE" id="PS00028">
    <property type="entry name" value="ZINC_FINGER_C2H2_1"/>
    <property type="match status" value="1"/>
</dbReference>
<keyword evidence="2" id="KW-0479">Metal-binding</keyword>
<evidence type="ECO:0000313" key="13">
    <source>
        <dbReference type="EMBL" id="OGE47331.1"/>
    </source>
</evidence>
<dbReference type="OrthoDB" id="4837779at2759"/>
<dbReference type="GO" id="GO:0005634">
    <property type="term" value="C:nucleus"/>
    <property type="evidence" value="ECO:0007669"/>
    <property type="project" value="UniProtKB-SubCell"/>
</dbReference>
<protein>
    <recommendedName>
        <fullName evidence="12">C2H2-type domain-containing protein</fullName>
    </recommendedName>
</protein>
<accession>A0A1F5L327</accession>
<keyword evidence="4 10" id="KW-0863">Zinc-finger</keyword>
<dbReference type="GO" id="GO:0008270">
    <property type="term" value="F:zinc ion binding"/>
    <property type="evidence" value="ECO:0007669"/>
    <property type="project" value="UniProtKB-KW"/>
</dbReference>
<evidence type="ECO:0000256" key="3">
    <source>
        <dbReference type="ARBA" id="ARBA00022737"/>
    </source>
</evidence>
<gene>
    <name evidence="13" type="ORF">PENARI_c049G02412</name>
</gene>
<organism evidence="13 14">
    <name type="scientific">Penicillium arizonense</name>
    <dbReference type="NCBI Taxonomy" id="1835702"/>
    <lineage>
        <taxon>Eukaryota</taxon>
        <taxon>Fungi</taxon>
        <taxon>Dikarya</taxon>
        <taxon>Ascomycota</taxon>
        <taxon>Pezizomycotina</taxon>
        <taxon>Eurotiomycetes</taxon>
        <taxon>Eurotiomycetidae</taxon>
        <taxon>Eurotiales</taxon>
        <taxon>Aspergillaceae</taxon>
        <taxon>Penicillium</taxon>
    </lineage>
</organism>
<dbReference type="PANTHER" id="PTHR23233:SF84">
    <property type="entry name" value="FI23031P1"/>
    <property type="match status" value="1"/>
</dbReference>
<proteinExistence type="inferred from homology"/>
<dbReference type="AlphaFoldDB" id="A0A1F5L327"/>
<keyword evidence="5" id="KW-0862">Zinc</keyword>
<comment type="subcellular location">
    <subcellularLocation>
        <location evidence="1">Nucleus</location>
    </subcellularLocation>
</comment>
<evidence type="ECO:0000256" key="7">
    <source>
        <dbReference type="ARBA" id="ARBA00023163"/>
    </source>
</evidence>
<comment type="similarity">
    <text evidence="9">Belongs to the sal C2H2-type zinc-finger protein family.</text>
</comment>
<feature type="region of interest" description="Disordered" evidence="11">
    <location>
        <begin position="1"/>
        <end position="25"/>
    </location>
</feature>
<dbReference type="GO" id="GO:0000978">
    <property type="term" value="F:RNA polymerase II cis-regulatory region sequence-specific DNA binding"/>
    <property type="evidence" value="ECO:0007669"/>
    <property type="project" value="TreeGrafter"/>
</dbReference>
<evidence type="ECO:0000256" key="6">
    <source>
        <dbReference type="ARBA" id="ARBA00023015"/>
    </source>
</evidence>
<name>A0A1F5L327_PENAI</name>
<dbReference type="InterPro" id="IPR013087">
    <property type="entry name" value="Znf_C2H2_type"/>
</dbReference>
<dbReference type="Gene3D" id="3.30.160.60">
    <property type="entry name" value="Classic Zinc Finger"/>
    <property type="match status" value="2"/>
</dbReference>
<keyword evidence="14" id="KW-1185">Reference proteome</keyword>
<feature type="region of interest" description="Disordered" evidence="11">
    <location>
        <begin position="60"/>
        <end position="87"/>
    </location>
</feature>
<feature type="domain" description="C2H2-type" evidence="12">
    <location>
        <begin position="215"/>
        <end position="245"/>
    </location>
</feature>